<dbReference type="Proteomes" id="UP000294963">
    <property type="component" value="Unassembled WGS sequence"/>
</dbReference>
<evidence type="ECO:0000313" key="1">
    <source>
        <dbReference type="EMBL" id="TCM59100.1"/>
    </source>
</evidence>
<sequence length="396" mass="44838">MSTVYIDSLNTFCQKYFIDRGVPLSPQDKLLIKHRKTNVDSEIFENLMLYDSVNFKVYGENVPLAYLTTALGVKGVERLIERQAISFTLWTPNIMMGVDNIDGLVPIMHGRINSPAHCDPEESTTIGLNFMANKLSCKQIKTLTYKIRDSYVIPKEGLESDAAAVALSAYKKNKFKLLGFDTTDLDIYNLNKDQKTKLLNCATTCLDYKFLISQNFISHTNKKLNLLFEDSFNSITQNTVRDYYSKITTIENFPDLFTLAKDLKDPLKDIAVLRDKQNIKKFRQWITESMETSDLKEITKLYIDEIQNAKGFFQTKKGKVSKSFFMWSVGAGLGSFIGPEGALIGGALGAAVSPLTSVGLDMLDEYMINEMTKGWTPRMFFDELRSLEKNDNSCSI</sequence>
<name>A0A4R1XBQ3_ACICA</name>
<proteinExistence type="predicted"/>
<accession>A0A4R1XBQ3</accession>
<dbReference type="OrthoDB" id="9135477at2"/>
<dbReference type="EMBL" id="SLVJ01000050">
    <property type="protein sequence ID" value="TCM59100.1"/>
    <property type="molecule type" value="Genomic_DNA"/>
</dbReference>
<organism evidence="1 2">
    <name type="scientific">Acinetobacter calcoaceticus</name>
    <dbReference type="NCBI Taxonomy" id="471"/>
    <lineage>
        <taxon>Bacteria</taxon>
        <taxon>Pseudomonadati</taxon>
        <taxon>Pseudomonadota</taxon>
        <taxon>Gammaproteobacteria</taxon>
        <taxon>Moraxellales</taxon>
        <taxon>Moraxellaceae</taxon>
        <taxon>Acinetobacter</taxon>
        <taxon>Acinetobacter calcoaceticus/baumannii complex</taxon>
    </lineage>
</organism>
<keyword evidence="2" id="KW-1185">Reference proteome</keyword>
<comment type="caution">
    <text evidence="1">The sequence shown here is derived from an EMBL/GenBank/DDBJ whole genome shotgun (WGS) entry which is preliminary data.</text>
</comment>
<gene>
    <name evidence="1" type="ORF">EC844_1508</name>
</gene>
<evidence type="ECO:0000313" key="2">
    <source>
        <dbReference type="Proteomes" id="UP000294963"/>
    </source>
</evidence>
<protein>
    <submittedName>
        <fullName evidence="1">Uncharacterized protein</fullName>
    </submittedName>
</protein>
<reference evidence="1 2" key="1">
    <citation type="submission" date="2019-03" db="EMBL/GenBank/DDBJ databases">
        <title>Genomic analyses of the natural microbiome of Caenorhabditis elegans.</title>
        <authorList>
            <person name="Samuel B."/>
        </authorList>
    </citation>
    <scope>NUCLEOTIDE SEQUENCE [LARGE SCALE GENOMIC DNA]</scope>
    <source>
        <strain evidence="1 2">JUb89</strain>
    </source>
</reference>
<dbReference type="AlphaFoldDB" id="A0A4R1XBQ3"/>